<sequence length="56" mass="6564">MRTFLRKIVQFGILTPSTDFSMAYCRLALSHADMQKDGRGRLLKVVRIKREWTDCC</sequence>
<dbReference type="AlphaFoldDB" id="A0AB33XRW1"/>
<protein>
    <submittedName>
        <fullName evidence="1">Uncharacterized protein</fullName>
    </submittedName>
</protein>
<organism evidence="1 2">
    <name type="scientific">Lacticaseibacillus rhamnosus LRHMDP3</name>
    <dbReference type="NCBI Taxonomy" id="1203259"/>
    <lineage>
        <taxon>Bacteria</taxon>
        <taxon>Bacillati</taxon>
        <taxon>Bacillota</taxon>
        <taxon>Bacilli</taxon>
        <taxon>Lactobacillales</taxon>
        <taxon>Lactobacillaceae</taxon>
        <taxon>Lacticaseibacillus</taxon>
    </lineage>
</organism>
<dbReference type="Proteomes" id="UP000009352">
    <property type="component" value="Unassembled WGS sequence"/>
</dbReference>
<dbReference type="EMBL" id="AMQX01000017">
    <property type="protein sequence ID" value="EKS49202.1"/>
    <property type="molecule type" value="Genomic_DNA"/>
</dbReference>
<comment type="caution">
    <text evidence="1">The sequence shown here is derived from an EMBL/GenBank/DDBJ whole genome shotgun (WGS) entry which is preliminary data.</text>
</comment>
<evidence type="ECO:0000313" key="1">
    <source>
        <dbReference type="EMBL" id="EKS49202.1"/>
    </source>
</evidence>
<gene>
    <name evidence="1" type="ORF">LRHMDP3_2512</name>
</gene>
<name>A0AB33XRW1_LACRH</name>
<evidence type="ECO:0000313" key="2">
    <source>
        <dbReference type="Proteomes" id="UP000009352"/>
    </source>
</evidence>
<accession>A0AB33XRW1</accession>
<proteinExistence type="predicted"/>
<reference evidence="1 2" key="1">
    <citation type="journal article" date="2013" name="Genome Announc.">
        <title>Draft Genome Sequence of Staphylococcus simulans UMC-CNS-990, Isolated from a Case of Chronic Bovine Mastitis.</title>
        <authorList>
            <person name="Calcutt M.J."/>
            <person name="Foecking M.F."/>
            <person name="Hsieh H.Y."/>
            <person name="Perry J."/>
            <person name="Stewart G.C."/>
            <person name="Middleton J.R."/>
        </authorList>
    </citation>
    <scope>NUCLEOTIDE SEQUENCE [LARGE SCALE GENOMIC DNA]</scope>
    <source>
        <strain evidence="1 2">LRHMDP3</strain>
    </source>
</reference>